<feature type="transmembrane region" description="Helical" evidence="6">
    <location>
        <begin position="204"/>
        <end position="228"/>
    </location>
</feature>
<feature type="transmembrane region" description="Helical" evidence="6">
    <location>
        <begin position="290"/>
        <end position="312"/>
    </location>
</feature>
<feature type="transmembrane region" description="Helical" evidence="6">
    <location>
        <begin position="56"/>
        <end position="80"/>
    </location>
</feature>
<dbReference type="GO" id="GO:0015179">
    <property type="term" value="F:L-amino acid transmembrane transporter activity"/>
    <property type="evidence" value="ECO:0007669"/>
    <property type="project" value="TreeGrafter"/>
</dbReference>
<organism evidence="7 8">
    <name type="scientific">Pleurostoma richardsiae</name>
    <dbReference type="NCBI Taxonomy" id="41990"/>
    <lineage>
        <taxon>Eukaryota</taxon>
        <taxon>Fungi</taxon>
        <taxon>Dikarya</taxon>
        <taxon>Ascomycota</taxon>
        <taxon>Pezizomycotina</taxon>
        <taxon>Sordariomycetes</taxon>
        <taxon>Sordariomycetidae</taxon>
        <taxon>Calosphaeriales</taxon>
        <taxon>Pleurostomataceae</taxon>
        <taxon>Pleurostoma</taxon>
    </lineage>
</organism>
<dbReference type="EMBL" id="JANBVO010000075">
    <property type="protein sequence ID" value="KAJ9130961.1"/>
    <property type="molecule type" value="Genomic_DNA"/>
</dbReference>
<dbReference type="AlphaFoldDB" id="A0AA38R8X3"/>
<dbReference type="Gene3D" id="1.20.1740.10">
    <property type="entry name" value="Amino acid/polyamine transporter I"/>
    <property type="match status" value="1"/>
</dbReference>
<evidence type="ECO:0000313" key="7">
    <source>
        <dbReference type="EMBL" id="KAJ9130961.1"/>
    </source>
</evidence>
<name>A0AA38R8X3_9PEZI</name>
<dbReference type="PANTHER" id="PTHR11785">
    <property type="entry name" value="AMINO ACID TRANSPORTER"/>
    <property type="match status" value="1"/>
</dbReference>
<keyword evidence="8" id="KW-1185">Reference proteome</keyword>
<feature type="transmembrane region" description="Helical" evidence="6">
    <location>
        <begin position="180"/>
        <end position="198"/>
    </location>
</feature>
<dbReference type="GO" id="GO:0016020">
    <property type="term" value="C:membrane"/>
    <property type="evidence" value="ECO:0007669"/>
    <property type="project" value="UniProtKB-SubCell"/>
</dbReference>
<keyword evidence="3 6" id="KW-1133">Transmembrane helix</keyword>
<evidence type="ECO:0000256" key="4">
    <source>
        <dbReference type="ARBA" id="ARBA00023136"/>
    </source>
</evidence>
<comment type="caution">
    <text evidence="7">The sequence shown here is derived from an EMBL/GenBank/DDBJ whole genome shotgun (WGS) entry which is preliminary data.</text>
</comment>
<comment type="subcellular location">
    <subcellularLocation>
        <location evidence="1">Membrane</location>
        <topology evidence="1">Multi-pass membrane protein</topology>
    </subcellularLocation>
</comment>
<evidence type="ECO:0000256" key="1">
    <source>
        <dbReference type="ARBA" id="ARBA00004141"/>
    </source>
</evidence>
<dbReference type="Proteomes" id="UP001174694">
    <property type="component" value="Unassembled WGS sequence"/>
</dbReference>
<keyword evidence="4 6" id="KW-0472">Membrane</keyword>
<feature type="region of interest" description="Disordered" evidence="5">
    <location>
        <begin position="1"/>
        <end position="22"/>
    </location>
</feature>
<feature type="transmembrane region" description="Helical" evidence="6">
    <location>
        <begin position="345"/>
        <end position="366"/>
    </location>
</feature>
<feature type="transmembrane region" description="Helical" evidence="6">
    <location>
        <begin position="387"/>
        <end position="408"/>
    </location>
</feature>
<dbReference type="InterPro" id="IPR050598">
    <property type="entry name" value="AminoAcid_Transporter"/>
</dbReference>
<proteinExistence type="predicted"/>
<evidence type="ECO:0000313" key="8">
    <source>
        <dbReference type="Proteomes" id="UP001174694"/>
    </source>
</evidence>
<feature type="transmembrane region" description="Helical" evidence="6">
    <location>
        <begin position="420"/>
        <end position="439"/>
    </location>
</feature>
<evidence type="ECO:0000256" key="3">
    <source>
        <dbReference type="ARBA" id="ARBA00022989"/>
    </source>
</evidence>
<accession>A0AA38R8X3</accession>
<evidence type="ECO:0000256" key="2">
    <source>
        <dbReference type="ARBA" id="ARBA00022692"/>
    </source>
</evidence>
<keyword evidence="2 6" id="KW-0812">Transmembrane</keyword>
<dbReference type="InterPro" id="IPR002293">
    <property type="entry name" value="AA/rel_permease1"/>
</dbReference>
<gene>
    <name evidence="7" type="ORF">NKR23_g11941</name>
</gene>
<evidence type="ECO:0000256" key="5">
    <source>
        <dbReference type="SAM" id="MobiDB-lite"/>
    </source>
</evidence>
<sequence>MSYWRRPFSSRTAAESGDRGEISDGSIKYVKEKGGNNAPPTYQEASGAPVEADSPLGYAVGPITITFMNISMMIGTGIYSTPSSILSGTGSVGLSFIYWTIGFLVSLASGCVYLEYTAYFPSRSGSEVAYLEQAYPRPTWFFPTTFAFQSVALSFASSNAIVLADYLFSISGHAGTDWEIKGVAVAGYTVVTILLIIHTRFSYYLSNAIGVVKILTLIFIVTTGFVVLGGHTSVADPKANFRNSFAGTGAAGAYGLTNALYRITFSYGGYNNAFNVVNEVKNPVQQLRRYAFVALFAVYVLYMFANVAWLSAVSKYDIENSGTTAASLFFTAVFGNSSHIRGLNFLIALSAFGNLLASALGASRMIRECGRQGVLPYPNFWSSTKPFGTPFGPYLVKWFLTILMILAIPTGDAFNFVSDLSVYPTAAFNLAMAIGLYIVRWRRKRAKLPRPQFRAWDPVVIFNILVQLYLLVMPWYPPAGGQYAGDVSFWYGTYIVTGIGILALCGMYYWLWAKLLPKCKGYELRQEVVYLENGAQTHKIEKVPKNEVAEWDATHDPIGRLRQTVVCGYHGHEKGVPESYEPEEKVGRIGPEITERGV</sequence>
<feature type="transmembrane region" description="Helical" evidence="6">
    <location>
        <begin position="459"/>
        <end position="477"/>
    </location>
</feature>
<feature type="transmembrane region" description="Helical" evidence="6">
    <location>
        <begin position="146"/>
        <end position="168"/>
    </location>
</feature>
<reference evidence="7" key="1">
    <citation type="submission" date="2022-07" db="EMBL/GenBank/DDBJ databases">
        <title>Fungi with potential for degradation of polypropylene.</title>
        <authorList>
            <person name="Gostincar C."/>
        </authorList>
    </citation>
    <scope>NUCLEOTIDE SEQUENCE</scope>
    <source>
        <strain evidence="7">EXF-13308</strain>
    </source>
</reference>
<dbReference type="Pfam" id="PF13520">
    <property type="entry name" value="AA_permease_2"/>
    <property type="match status" value="1"/>
</dbReference>
<feature type="transmembrane region" description="Helical" evidence="6">
    <location>
        <begin position="92"/>
        <end position="116"/>
    </location>
</feature>
<protein>
    <submittedName>
        <fullName evidence="7">High-affinity methionine permease</fullName>
    </submittedName>
</protein>
<feature type="transmembrane region" description="Helical" evidence="6">
    <location>
        <begin position="489"/>
        <end position="511"/>
    </location>
</feature>
<evidence type="ECO:0000256" key="6">
    <source>
        <dbReference type="SAM" id="Phobius"/>
    </source>
</evidence>
<dbReference type="PANTHER" id="PTHR11785:SF353">
    <property type="entry name" value="METHIONINE TRANSPORTER (EUROFUNG)"/>
    <property type="match status" value="1"/>
</dbReference>